<keyword evidence="1" id="KW-0479">Metal-binding</keyword>
<keyword evidence="1" id="KW-0863">Zinc-finger</keyword>
<evidence type="ECO:0000256" key="1">
    <source>
        <dbReference type="PROSITE-ProRule" id="PRU00042"/>
    </source>
</evidence>
<dbReference type="InterPro" id="IPR036236">
    <property type="entry name" value="Znf_C2H2_sf"/>
</dbReference>
<feature type="domain" description="C2H2-type" evidence="2">
    <location>
        <begin position="79"/>
        <end position="116"/>
    </location>
</feature>
<keyword evidence="4" id="KW-1185">Reference proteome</keyword>
<dbReference type="OrthoDB" id="8117402at2759"/>
<evidence type="ECO:0000259" key="2">
    <source>
        <dbReference type="PROSITE" id="PS50157"/>
    </source>
</evidence>
<proteinExistence type="predicted"/>
<dbReference type="PROSITE" id="PS50157">
    <property type="entry name" value="ZINC_FINGER_C2H2_2"/>
    <property type="match status" value="1"/>
</dbReference>
<accession>A0A4P9W5Z7</accession>
<reference evidence="4" key="1">
    <citation type="journal article" date="2018" name="Nat. Microbiol.">
        <title>Leveraging single-cell genomics to expand the fungal tree of life.</title>
        <authorList>
            <person name="Ahrendt S.R."/>
            <person name="Quandt C.A."/>
            <person name="Ciobanu D."/>
            <person name="Clum A."/>
            <person name="Salamov A."/>
            <person name="Andreopoulos B."/>
            <person name="Cheng J.F."/>
            <person name="Woyke T."/>
            <person name="Pelin A."/>
            <person name="Henrissat B."/>
            <person name="Reynolds N.K."/>
            <person name="Benny G.L."/>
            <person name="Smith M.E."/>
            <person name="James T.Y."/>
            <person name="Grigoriev I.V."/>
        </authorList>
    </citation>
    <scope>NUCLEOTIDE SEQUENCE [LARGE SCALE GENOMIC DNA]</scope>
</reference>
<gene>
    <name evidence="3" type="ORF">BDK51DRAFT_47053</name>
</gene>
<dbReference type="GO" id="GO:0008270">
    <property type="term" value="F:zinc ion binding"/>
    <property type="evidence" value="ECO:0007669"/>
    <property type="project" value="UniProtKB-KW"/>
</dbReference>
<organism evidence="3 4">
    <name type="scientific">Blyttiomyces helicus</name>
    <dbReference type="NCBI Taxonomy" id="388810"/>
    <lineage>
        <taxon>Eukaryota</taxon>
        <taxon>Fungi</taxon>
        <taxon>Fungi incertae sedis</taxon>
        <taxon>Chytridiomycota</taxon>
        <taxon>Chytridiomycota incertae sedis</taxon>
        <taxon>Chytridiomycetes</taxon>
        <taxon>Chytridiomycetes incertae sedis</taxon>
        <taxon>Blyttiomyces</taxon>
    </lineage>
</organism>
<keyword evidence="1" id="KW-0862">Zinc</keyword>
<dbReference type="Proteomes" id="UP000269721">
    <property type="component" value="Unassembled WGS sequence"/>
</dbReference>
<sequence length="133" mass="14655">MIHPFPFPDFPSLPVSRPPILPTEPAPSAGVVTAFSSAQRCPYEGCMYETASVRSPSQKLRPFEVIGAAMANAPLSARRACDPPTLLPSLRRAGTTFRRKHDLLRHIRSLHVVEKPHECEDCDLSYSRADGVC</sequence>
<dbReference type="SUPFAM" id="SSF57667">
    <property type="entry name" value="beta-beta-alpha zinc fingers"/>
    <property type="match status" value="1"/>
</dbReference>
<dbReference type="AlphaFoldDB" id="A0A4P9W5Z7"/>
<evidence type="ECO:0000313" key="4">
    <source>
        <dbReference type="Proteomes" id="UP000269721"/>
    </source>
</evidence>
<dbReference type="InterPro" id="IPR013087">
    <property type="entry name" value="Znf_C2H2_type"/>
</dbReference>
<name>A0A4P9W5Z7_9FUNG</name>
<dbReference type="EMBL" id="KZ998284">
    <property type="protein sequence ID" value="RKO86338.1"/>
    <property type="molecule type" value="Genomic_DNA"/>
</dbReference>
<evidence type="ECO:0000313" key="3">
    <source>
        <dbReference type="EMBL" id="RKO86338.1"/>
    </source>
</evidence>
<protein>
    <recommendedName>
        <fullName evidence="2">C2H2-type domain-containing protein</fullName>
    </recommendedName>
</protein>
<dbReference type="Gene3D" id="3.30.160.60">
    <property type="entry name" value="Classic Zinc Finger"/>
    <property type="match status" value="1"/>
</dbReference>